<keyword evidence="1" id="KW-1133">Transmembrane helix</keyword>
<accession>A0A0P9D9T7</accession>
<evidence type="ECO:0008006" key="4">
    <source>
        <dbReference type="Google" id="ProtNLM"/>
    </source>
</evidence>
<evidence type="ECO:0000313" key="2">
    <source>
        <dbReference type="EMBL" id="KPV49295.1"/>
    </source>
</evidence>
<name>A0A0P9D9T7_9CHLR</name>
<dbReference type="Gene3D" id="2.102.10.10">
    <property type="entry name" value="Rieske [2Fe-2S] iron-sulphur domain"/>
    <property type="match status" value="1"/>
</dbReference>
<dbReference type="Proteomes" id="UP000050509">
    <property type="component" value="Unassembled WGS sequence"/>
</dbReference>
<keyword evidence="1" id="KW-0472">Membrane</keyword>
<keyword evidence="1" id="KW-0812">Transmembrane</keyword>
<gene>
    <name evidence="2" type="ORF">SE17_33455</name>
</gene>
<proteinExistence type="predicted"/>
<sequence>MFQDRAVEQAREARQQRRALLIFSLAVLILLGFCGFAGIRMLTLPAKLYPVGRVSDFADGKPRQVSVPKLEISSLIARRDSSLSEDTVFVRRESDGSWVALLGIDTLSGCFLFWDADAGLFQDVSCLGARYTPDGRYLDGLKSGEPPQDMARLVVEVEGDQVFVRDERVRER</sequence>
<evidence type="ECO:0000256" key="1">
    <source>
        <dbReference type="SAM" id="Phobius"/>
    </source>
</evidence>
<comment type="caution">
    <text evidence="2">The sequence shown here is derived from an EMBL/GenBank/DDBJ whole genome shotgun (WGS) entry which is preliminary data.</text>
</comment>
<dbReference type="SUPFAM" id="SSF50022">
    <property type="entry name" value="ISP domain"/>
    <property type="match status" value="1"/>
</dbReference>
<dbReference type="EMBL" id="LJCR01002064">
    <property type="protein sequence ID" value="KPV49295.1"/>
    <property type="molecule type" value="Genomic_DNA"/>
</dbReference>
<evidence type="ECO:0000313" key="3">
    <source>
        <dbReference type="Proteomes" id="UP000050509"/>
    </source>
</evidence>
<protein>
    <recommendedName>
        <fullName evidence="4">Rieske domain-containing protein</fullName>
    </recommendedName>
</protein>
<feature type="transmembrane region" description="Helical" evidence="1">
    <location>
        <begin position="20"/>
        <end position="39"/>
    </location>
</feature>
<dbReference type="AlphaFoldDB" id="A0A0P9D9T7"/>
<organism evidence="2 3">
    <name type="scientific">Kouleothrix aurantiaca</name>
    <dbReference type="NCBI Taxonomy" id="186479"/>
    <lineage>
        <taxon>Bacteria</taxon>
        <taxon>Bacillati</taxon>
        <taxon>Chloroflexota</taxon>
        <taxon>Chloroflexia</taxon>
        <taxon>Chloroflexales</taxon>
        <taxon>Roseiflexineae</taxon>
        <taxon>Roseiflexaceae</taxon>
        <taxon>Kouleothrix</taxon>
    </lineage>
</organism>
<keyword evidence="3" id="KW-1185">Reference proteome</keyword>
<dbReference type="GO" id="GO:0051537">
    <property type="term" value="F:2 iron, 2 sulfur cluster binding"/>
    <property type="evidence" value="ECO:0007669"/>
    <property type="project" value="InterPro"/>
</dbReference>
<reference evidence="2 3" key="1">
    <citation type="submission" date="2015-09" db="EMBL/GenBank/DDBJ databases">
        <title>Draft genome sequence of Kouleothrix aurantiaca JCM 19913.</title>
        <authorList>
            <person name="Hemp J."/>
        </authorList>
    </citation>
    <scope>NUCLEOTIDE SEQUENCE [LARGE SCALE GENOMIC DNA]</scope>
    <source>
        <strain evidence="2 3">COM-B</strain>
    </source>
</reference>
<dbReference type="InterPro" id="IPR036922">
    <property type="entry name" value="Rieske_2Fe-2S_sf"/>
</dbReference>